<protein>
    <recommendedName>
        <fullName evidence="1">Tautomerase cis-CaaD-like domain-containing protein</fullName>
    </recommendedName>
</protein>
<dbReference type="AlphaFoldDB" id="A0A1X7S7W8"/>
<dbReference type="EMBL" id="LT853703">
    <property type="protein sequence ID" value="SMQ55729.1"/>
    <property type="molecule type" value="Genomic_DNA"/>
</dbReference>
<sequence length="175" mass="19410">MPLFEIQHVVPLTDAQKDDLAEAITQIHATIFTTPRVAVNVKYTDVSNVLMYIAGKRRQGNHIIGNVRVGPARPQEDFDKECLEILAAWNRIVATPEEKKNAPNLDLRLRSCFLLGGMVAGYEAGFLIPPAGGDVKWLHDHIASFEEQAAAGDEDMADLVKEVKERGMLKNTTIF</sequence>
<dbReference type="SUPFAM" id="SSF55331">
    <property type="entry name" value="Tautomerase/MIF"/>
    <property type="match status" value="1"/>
</dbReference>
<keyword evidence="3" id="KW-1185">Reference proteome</keyword>
<gene>
    <name evidence="2" type="ORF">ZT3D7_G10884</name>
</gene>
<name>A0A1X7S7W8_ZYMT9</name>
<evidence type="ECO:0000259" key="1">
    <source>
        <dbReference type="Pfam" id="PF14832"/>
    </source>
</evidence>
<proteinExistence type="predicted"/>
<dbReference type="Gene3D" id="3.30.429.10">
    <property type="entry name" value="Macrophage Migration Inhibitory Factor"/>
    <property type="match status" value="1"/>
</dbReference>
<dbReference type="Pfam" id="PF14832">
    <property type="entry name" value="Tautomerase_3"/>
    <property type="match status" value="1"/>
</dbReference>
<evidence type="ECO:0000313" key="2">
    <source>
        <dbReference type="EMBL" id="SMQ55729.1"/>
    </source>
</evidence>
<accession>A0A1X7S7W8</accession>
<dbReference type="InterPro" id="IPR028116">
    <property type="entry name" value="Cis-CaaD-like"/>
</dbReference>
<organism evidence="2 3">
    <name type="scientific">Zymoseptoria tritici (strain ST99CH_3D7)</name>
    <dbReference type="NCBI Taxonomy" id="1276538"/>
    <lineage>
        <taxon>Eukaryota</taxon>
        <taxon>Fungi</taxon>
        <taxon>Dikarya</taxon>
        <taxon>Ascomycota</taxon>
        <taxon>Pezizomycotina</taxon>
        <taxon>Dothideomycetes</taxon>
        <taxon>Dothideomycetidae</taxon>
        <taxon>Mycosphaerellales</taxon>
        <taxon>Mycosphaerellaceae</taxon>
        <taxon>Zymoseptoria</taxon>
    </lineage>
</organism>
<dbReference type="InterPro" id="IPR014347">
    <property type="entry name" value="Tautomerase/MIF_sf"/>
</dbReference>
<feature type="domain" description="Tautomerase cis-CaaD-like" evidence="1">
    <location>
        <begin position="1"/>
        <end position="94"/>
    </location>
</feature>
<dbReference type="Proteomes" id="UP000215127">
    <property type="component" value="Chromosome 12"/>
</dbReference>
<evidence type="ECO:0000313" key="3">
    <source>
        <dbReference type="Proteomes" id="UP000215127"/>
    </source>
</evidence>
<reference evidence="2 3" key="1">
    <citation type="submission" date="2016-06" db="EMBL/GenBank/DDBJ databases">
        <authorList>
            <person name="Kjaerup R.B."/>
            <person name="Dalgaard T.S."/>
            <person name="Juul-Madsen H.R."/>
        </authorList>
    </citation>
    <scope>NUCLEOTIDE SEQUENCE [LARGE SCALE GENOMIC DNA]</scope>
</reference>